<dbReference type="Pfam" id="PF11536">
    <property type="entry name" value="DUF3226"/>
    <property type="match status" value="1"/>
</dbReference>
<dbReference type="InterPro" id="IPR024508">
    <property type="entry name" value="DUF3226"/>
</dbReference>
<comment type="caution">
    <text evidence="1">The sequence shown here is derived from an EMBL/GenBank/DDBJ whole genome shotgun (WGS) entry which is preliminary data.</text>
</comment>
<reference evidence="1 2" key="1">
    <citation type="submission" date="2024-05" db="EMBL/GenBank/DDBJ databases">
        <title>Burkholderia sp. Nov. a novel bacteria isolated from rhizosphere soil of Camellia sinensis.</title>
        <authorList>
            <person name="Dong Y."/>
        </authorList>
    </citation>
    <scope>NUCLEOTIDE SEQUENCE [LARGE SCALE GENOMIC DNA]</scope>
    <source>
        <strain evidence="1 2">GS2Y</strain>
    </source>
</reference>
<keyword evidence="2" id="KW-1185">Reference proteome</keyword>
<sequence length="221" mass="24151">MMAHALRILLVEGRSDEDFYNEICGKKGLNINVKVAPPKGLGGGFNNKEGVFNFLPTLLDQLADGRVERLAVVVDADYQSEHGLGYQRTLDRVAGIVGGYGFTPVRRQNIAGTLFKSADGFHDLGLWVMPNNRNDGMLEDWIKSGIAAAEHDLMKDAESATAGLEKPRFKPIHRTKADVATWLAWQAAPGRGLGSVINADLLDLQSAQYTQFAGWLSHVFA</sequence>
<proteinExistence type="predicted"/>
<evidence type="ECO:0000313" key="2">
    <source>
        <dbReference type="Proteomes" id="UP001466933"/>
    </source>
</evidence>
<accession>A0ABU9WLF1</accession>
<evidence type="ECO:0000313" key="1">
    <source>
        <dbReference type="EMBL" id="MEN2472867.1"/>
    </source>
</evidence>
<dbReference type="RefSeq" id="WP_343493654.1">
    <property type="nucleotide sequence ID" value="NZ_JBCPYA010000010.1"/>
</dbReference>
<dbReference type="Proteomes" id="UP001466933">
    <property type="component" value="Unassembled WGS sequence"/>
</dbReference>
<gene>
    <name evidence="1" type="ORF">VOI36_23435</name>
</gene>
<dbReference type="EMBL" id="JBCPYA010000010">
    <property type="protein sequence ID" value="MEN2472867.1"/>
    <property type="molecule type" value="Genomic_DNA"/>
</dbReference>
<protein>
    <submittedName>
        <fullName evidence="1">DUF3226 domain-containing protein</fullName>
    </submittedName>
</protein>
<organism evidence="1 2">
    <name type="scientific">Burkholderia theae</name>
    <dbReference type="NCBI Taxonomy" id="3143496"/>
    <lineage>
        <taxon>Bacteria</taxon>
        <taxon>Pseudomonadati</taxon>
        <taxon>Pseudomonadota</taxon>
        <taxon>Betaproteobacteria</taxon>
        <taxon>Burkholderiales</taxon>
        <taxon>Burkholderiaceae</taxon>
        <taxon>Burkholderia</taxon>
    </lineage>
</organism>
<name>A0ABU9WLF1_9BURK</name>